<comment type="caution">
    <text evidence="1">The sequence shown here is derived from an EMBL/GenBank/DDBJ whole genome shotgun (WGS) entry which is preliminary data.</text>
</comment>
<protein>
    <submittedName>
        <fullName evidence="1">Uncharacterized protein</fullName>
    </submittedName>
</protein>
<keyword evidence="2" id="KW-1185">Reference proteome</keyword>
<gene>
    <name evidence="1" type="ORF">PXEA_LOCUS10894</name>
</gene>
<accession>A0A3S5CFR0</accession>
<name>A0A3S5CFR0_9PLAT</name>
<sequence length="121" mass="13529">MSWSCWPKDVYQLSNLKLIDASGIRRYAKSIPLLSRILEGSVCLRFFPSRIFGSIGNGCSRTCVTVVKMSHPFTSRASAGRPDNQNRVVQAVICTYPPDIPLTPTNHRQIRLVCFPCDTPT</sequence>
<dbReference type="AlphaFoldDB" id="A0A3S5CFR0"/>
<evidence type="ECO:0000313" key="2">
    <source>
        <dbReference type="Proteomes" id="UP000784294"/>
    </source>
</evidence>
<evidence type="ECO:0000313" key="1">
    <source>
        <dbReference type="EMBL" id="VEL17454.1"/>
    </source>
</evidence>
<organism evidence="1 2">
    <name type="scientific">Protopolystoma xenopodis</name>
    <dbReference type="NCBI Taxonomy" id="117903"/>
    <lineage>
        <taxon>Eukaryota</taxon>
        <taxon>Metazoa</taxon>
        <taxon>Spiralia</taxon>
        <taxon>Lophotrochozoa</taxon>
        <taxon>Platyhelminthes</taxon>
        <taxon>Monogenea</taxon>
        <taxon>Polyopisthocotylea</taxon>
        <taxon>Polystomatidea</taxon>
        <taxon>Polystomatidae</taxon>
        <taxon>Protopolystoma</taxon>
    </lineage>
</organism>
<proteinExistence type="predicted"/>
<dbReference type="EMBL" id="CAAALY010032662">
    <property type="protein sequence ID" value="VEL17454.1"/>
    <property type="molecule type" value="Genomic_DNA"/>
</dbReference>
<dbReference type="Proteomes" id="UP000784294">
    <property type="component" value="Unassembled WGS sequence"/>
</dbReference>
<reference evidence="1" key="1">
    <citation type="submission" date="2018-11" db="EMBL/GenBank/DDBJ databases">
        <authorList>
            <consortium name="Pathogen Informatics"/>
        </authorList>
    </citation>
    <scope>NUCLEOTIDE SEQUENCE</scope>
</reference>